<feature type="binding site" evidence="6">
    <location>
        <position position="64"/>
    </location>
    <ligand>
        <name>(6R)-10-formyltetrahydrofolate</name>
        <dbReference type="ChEBI" id="CHEBI:195366"/>
    </ligand>
</feature>
<dbReference type="EC" id="2.1.2.2" evidence="6"/>
<comment type="similarity">
    <text evidence="4 6">Belongs to the GART family.</text>
</comment>
<keyword evidence="3 6" id="KW-0658">Purine biosynthesis</keyword>
<evidence type="ECO:0000256" key="5">
    <source>
        <dbReference type="ARBA" id="ARBA00047664"/>
    </source>
</evidence>
<dbReference type="InterPro" id="IPR001555">
    <property type="entry name" value="GART_AS"/>
</dbReference>
<dbReference type="InterPro" id="IPR036477">
    <property type="entry name" value="Formyl_transf_N_sf"/>
</dbReference>
<evidence type="ECO:0000313" key="9">
    <source>
        <dbReference type="Proteomes" id="UP000188603"/>
    </source>
</evidence>
<dbReference type="PROSITE" id="PS00373">
    <property type="entry name" value="GART"/>
    <property type="match status" value="1"/>
</dbReference>
<gene>
    <name evidence="6" type="primary">purN</name>
    <name evidence="8" type="ORF">B0W44_01925</name>
</gene>
<feature type="active site" description="Proton donor" evidence="6">
    <location>
        <position position="108"/>
    </location>
</feature>
<feature type="site" description="Raises pKa of active site His" evidence="6">
    <location>
        <position position="144"/>
    </location>
</feature>
<proteinExistence type="inferred from homology"/>
<comment type="catalytic activity">
    <reaction evidence="5 6">
        <text>N(1)-(5-phospho-beta-D-ribosyl)glycinamide + (6R)-10-formyltetrahydrofolate = N(2)-formyl-N(1)-(5-phospho-beta-D-ribosyl)glycinamide + (6S)-5,6,7,8-tetrahydrofolate + H(+)</text>
        <dbReference type="Rhea" id="RHEA:15053"/>
        <dbReference type="ChEBI" id="CHEBI:15378"/>
        <dbReference type="ChEBI" id="CHEBI:57453"/>
        <dbReference type="ChEBI" id="CHEBI:143788"/>
        <dbReference type="ChEBI" id="CHEBI:147286"/>
        <dbReference type="ChEBI" id="CHEBI:195366"/>
        <dbReference type="EC" id="2.1.2.2"/>
    </reaction>
</comment>
<dbReference type="RefSeq" id="WP_077718534.1">
    <property type="nucleotide sequence ID" value="NZ_CP019699.1"/>
</dbReference>
<dbReference type="AlphaFoldDB" id="A0A1U9K3W4"/>
<protein>
    <recommendedName>
        <fullName evidence="6">Phosphoribosylglycinamide formyltransferase</fullName>
        <ecNumber evidence="6">2.1.2.2</ecNumber>
    </recommendedName>
    <alternativeName>
        <fullName evidence="6">5'-phosphoribosylglycinamide transformylase</fullName>
    </alternativeName>
    <alternativeName>
        <fullName evidence="6">GAR transformylase</fullName>
        <shortName evidence="6">GART</shortName>
    </alternativeName>
</protein>
<evidence type="ECO:0000256" key="2">
    <source>
        <dbReference type="ARBA" id="ARBA00022679"/>
    </source>
</evidence>
<dbReference type="NCBIfam" id="TIGR00639">
    <property type="entry name" value="PurN"/>
    <property type="match status" value="1"/>
</dbReference>
<evidence type="ECO:0000256" key="4">
    <source>
        <dbReference type="ARBA" id="ARBA00038440"/>
    </source>
</evidence>
<evidence type="ECO:0000256" key="1">
    <source>
        <dbReference type="ARBA" id="ARBA00005054"/>
    </source>
</evidence>
<reference evidence="8 9" key="1">
    <citation type="journal article" date="2015" name="Int. J. Syst. Evol. Microbiol.">
        <title>Novibacillus thermophilus gen. nov., sp. nov., a Gram-staining-negative and moderately thermophilic member of the family Thermoactinomycetaceae.</title>
        <authorList>
            <person name="Yang G."/>
            <person name="Chen J."/>
            <person name="Zhou S."/>
        </authorList>
    </citation>
    <scope>NUCLEOTIDE SEQUENCE [LARGE SCALE GENOMIC DNA]</scope>
    <source>
        <strain evidence="8 9">SG-1</strain>
    </source>
</reference>
<dbReference type="Proteomes" id="UP000188603">
    <property type="component" value="Chromosome"/>
</dbReference>
<keyword evidence="9" id="KW-1185">Reference proteome</keyword>
<evidence type="ECO:0000313" key="8">
    <source>
        <dbReference type="EMBL" id="AQS54714.1"/>
    </source>
</evidence>
<comment type="function">
    <text evidence="6">Catalyzes the transfer of a formyl group from 10-formyltetrahydrofolate to 5-phospho-ribosyl-glycinamide (GAR), producing 5-phospho-ribosyl-N-formylglycinamide (FGAR) and tetrahydrofolate.</text>
</comment>
<accession>A0A1U9K3W4</accession>
<dbReference type="SUPFAM" id="SSF53328">
    <property type="entry name" value="Formyltransferase"/>
    <property type="match status" value="1"/>
</dbReference>
<dbReference type="Gene3D" id="3.40.50.170">
    <property type="entry name" value="Formyl transferase, N-terminal domain"/>
    <property type="match status" value="1"/>
</dbReference>
<feature type="domain" description="Formyl transferase N-terminal" evidence="7">
    <location>
        <begin position="1"/>
        <end position="180"/>
    </location>
</feature>
<dbReference type="EMBL" id="CP019699">
    <property type="protein sequence ID" value="AQS54714.1"/>
    <property type="molecule type" value="Genomic_DNA"/>
</dbReference>
<name>A0A1U9K3W4_9BACL</name>
<sequence>MTIAVFASGSGTNFERLVQVSREERWLVPIVVLICDQPGAHVLKRADRLGVPSYVFSPKAFETKAAYEQAVYDVLRRHDVTWIVLAGYMRLVGPTLLDAYPNRIVNIHPSLLPAFPGKNAVGQALAHGVKVTGVTVHFVDEGMDTGSIIAQRAVDVSETEDEHSLTAKIQAVEHELYPHIVRQLTEEETTKSDIVERAVT</sequence>
<feature type="binding site" evidence="6">
    <location>
        <begin position="11"/>
        <end position="13"/>
    </location>
    <ligand>
        <name>N(1)-(5-phospho-beta-D-ribosyl)glycinamide</name>
        <dbReference type="ChEBI" id="CHEBI:143788"/>
    </ligand>
</feature>
<evidence type="ECO:0000256" key="6">
    <source>
        <dbReference type="HAMAP-Rule" id="MF_01930"/>
    </source>
</evidence>
<dbReference type="OrthoDB" id="9806170at2"/>
<feature type="binding site" evidence="6">
    <location>
        <begin position="89"/>
        <end position="92"/>
    </location>
    <ligand>
        <name>(6R)-10-formyltetrahydrofolate</name>
        <dbReference type="ChEBI" id="CHEBI:195366"/>
    </ligand>
</feature>
<keyword evidence="2 6" id="KW-0808">Transferase</keyword>
<feature type="binding site" evidence="6">
    <location>
        <position position="106"/>
    </location>
    <ligand>
        <name>(6R)-10-formyltetrahydrofolate</name>
        <dbReference type="ChEBI" id="CHEBI:195366"/>
    </ligand>
</feature>
<dbReference type="GO" id="GO:0006189">
    <property type="term" value="P:'de novo' IMP biosynthetic process"/>
    <property type="evidence" value="ECO:0007669"/>
    <property type="project" value="UniProtKB-UniRule"/>
</dbReference>
<dbReference type="CDD" id="cd08645">
    <property type="entry name" value="FMT_core_GART"/>
    <property type="match status" value="1"/>
</dbReference>
<evidence type="ECO:0000256" key="3">
    <source>
        <dbReference type="ARBA" id="ARBA00022755"/>
    </source>
</evidence>
<evidence type="ECO:0000259" key="7">
    <source>
        <dbReference type="Pfam" id="PF00551"/>
    </source>
</evidence>
<dbReference type="HAMAP" id="MF_01930">
    <property type="entry name" value="PurN"/>
    <property type="match status" value="1"/>
</dbReference>
<dbReference type="FunFam" id="3.40.50.170:FF:000007">
    <property type="entry name" value="Phosphoribosylglycinamide formyltransferase"/>
    <property type="match status" value="1"/>
</dbReference>
<dbReference type="KEGG" id="ntr:B0W44_01925"/>
<comment type="pathway">
    <text evidence="1 6">Purine metabolism; IMP biosynthesis via de novo pathway; N(2)-formyl-N(1)-(5-phospho-D-ribosyl)glycinamide from N(1)-(5-phospho-D-ribosyl)glycinamide (10-formyl THF route): step 1/1.</text>
</comment>
<dbReference type="UniPathway" id="UPA00074">
    <property type="reaction ID" value="UER00126"/>
</dbReference>
<dbReference type="PANTHER" id="PTHR43369:SF2">
    <property type="entry name" value="PHOSPHORIBOSYLGLYCINAMIDE FORMYLTRANSFERASE"/>
    <property type="match status" value="1"/>
</dbReference>
<dbReference type="InterPro" id="IPR002376">
    <property type="entry name" value="Formyl_transf_N"/>
</dbReference>
<dbReference type="Pfam" id="PF00551">
    <property type="entry name" value="Formyl_trans_N"/>
    <property type="match status" value="1"/>
</dbReference>
<organism evidence="8 9">
    <name type="scientific">Novibacillus thermophilus</name>
    <dbReference type="NCBI Taxonomy" id="1471761"/>
    <lineage>
        <taxon>Bacteria</taxon>
        <taxon>Bacillati</taxon>
        <taxon>Bacillota</taxon>
        <taxon>Bacilli</taxon>
        <taxon>Bacillales</taxon>
        <taxon>Thermoactinomycetaceae</taxon>
        <taxon>Novibacillus</taxon>
    </lineage>
</organism>
<dbReference type="PANTHER" id="PTHR43369">
    <property type="entry name" value="PHOSPHORIBOSYLGLYCINAMIDE FORMYLTRANSFERASE"/>
    <property type="match status" value="1"/>
</dbReference>
<dbReference type="InterPro" id="IPR004607">
    <property type="entry name" value="GART"/>
</dbReference>
<dbReference type="GO" id="GO:0005829">
    <property type="term" value="C:cytosol"/>
    <property type="evidence" value="ECO:0007669"/>
    <property type="project" value="TreeGrafter"/>
</dbReference>
<dbReference type="STRING" id="1471761.B0W44_01925"/>
<dbReference type="GO" id="GO:0004644">
    <property type="term" value="F:phosphoribosylglycinamide formyltransferase activity"/>
    <property type="evidence" value="ECO:0007669"/>
    <property type="project" value="UniProtKB-UniRule"/>
</dbReference>